<reference evidence="1" key="2">
    <citation type="journal article" date="2015" name="Data Brief">
        <title>Shoot transcriptome of the giant reed, Arundo donax.</title>
        <authorList>
            <person name="Barrero R.A."/>
            <person name="Guerrero F.D."/>
            <person name="Moolhuijzen P."/>
            <person name="Goolsby J.A."/>
            <person name="Tidwell J."/>
            <person name="Bellgard S.E."/>
            <person name="Bellgard M.I."/>
        </authorList>
    </citation>
    <scope>NUCLEOTIDE SEQUENCE</scope>
    <source>
        <tissue evidence="1">Shoot tissue taken approximately 20 cm above the soil surface</tissue>
    </source>
</reference>
<dbReference type="AlphaFoldDB" id="A0A0A8YHT8"/>
<dbReference type="EMBL" id="GBRH01272334">
    <property type="protein sequence ID" value="JAD25561.1"/>
    <property type="molecule type" value="Transcribed_RNA"/>
</dbReference>
<proteinExistence type="predicted"/>
<organism evidence="1">
    <name type="scientific">Arundo donax</name>
    <name type="common">Giant reed</name>
    <name type="synonym">Donax arundinaceus</name>
    <dbReference type="NCBI Taxonomy" id="35708"/>
    <lineage>
        <taxon>Eukaryota</taxon>
        <taxon>Viridiplantae</taxon>
        <taxon>Streptophyta</taxon>
        <taxon>Embryophyta</taxon>
        <taxon>Tracheophyta</taxon>
        <taxon>Spermatophyta</taxon>
        <taxon>Magnoliopsida</taxon>
        <taxon>Liliopsida</taxon>
        <taxon>Poales</taxon>
        <taxon>Poaceae</taxon>
        <taxon>PACMAD clade</taxon>
        <taxon>Arundinoideae</taxon>
        <taxon>Arundineae</taxon>
        <taxon>Arundo</taxon>
    </lineage>
</organism>
<accession>A0A0A8YHT8</accession>
<sequence>MTHRWALPEQGVGAEVEWNLATESASSGGDRRGAIG</sequence>
<name>A0A0A8YHT8_ARUDO</name>
<reference evidence="1" key="1">
    <citation type="submission" date="2014-09" db="EMBL/GenBank/DDBJ databases">
        <authorList>
            <person name="Magalhaes I.L.F."/>
            <person name="Oliveira U."/>
            <person name="Santos F.R."/>
            <person name="Vidigal T.H.D.A."/>
            <person name="Brescovit A.D."/>
            <person name="Santos A.J."/>
        </authorList>
    </citation>
    <scope>NUCLEOTIDE SEQUENCE</scope>
    <source>
        <tissue evidence="1">Shoot tissue taken approximately 20 cm above the soil surface</tissue>
    </source>
</reference>
<evidence type="ECO:0000313" key="1">
    <source>
        <dbReference type="EMBL" id="JAD25561.1"/>
    </source>
</evidence>
<protein>
    <submittedName>
        <fullName evidence="1">Uncharacterized protein</fullName>
    </submittedName>
</protein>